<proteinExistence type="inferred from homology"/>
<dbReference type="InterPro" id="IPR035913">
    <property type="entry name" value="RPB5-like_sf"/>
</dbReference>
<dbReference type="PIRSF" id="PIRSF000747">
    <property type="entry name" value="RPB5"/>
    <property type="match status" value="1"/>
</dbReference>
<dbReference type="FunFam" id="3.40.1340.10:FF:000001">
    <property type="entry name" value="DNA-directed RNA polymerases I, II, and III subunit RPABC1"/>
    <property type="match status" value="1"/>
</dbReference>
<evidence type="ECO:0000259" key="7">
    <source>
        <dbReference type="Pfam" id="PF03871"/>
    </source>
</evidence>
<keyword evidence="3" id="KW-0804">Transcription</keyword>
<comment type="similarity">
    <text evidence="5">Belongs to the archaeal Rpo5/eukaryotic RPB5 RNA polymerase subunit family.</text>
</comment>
<keyword evidence="4" id="KW-0539">Nucleus</keyword>
<evidence type="ECO:0000256" key="5">
    <source>
        <dbReference type="ARBA" id="ARBA00025765"/>
    </source>
</evidence>
<evidence type="ECO:0000313" key="8">
    <source>
        <dbReference type="EMBL" id="CAG8484844.1"/>
    </source>
</evidence>
<gene>
    <name evidence="8" type="ORF">PBRASI_LOCUS1776</name>
</gene>
<dbReference type="GO" id="GO:0005665">
    <property type="term" value="C:RNA polymerase II, core complex"/>
    <property type="evidence" value="ECO:0007669"/>
    <property type="project" value="TreeGrafter"/>
</dbReference>
<feature type="domain" description="RNA polymerase subunit H/Rpb5 C-terminal" evidence="6">
    <location>
        <begin position="148"/>
        <end position="220"/>
    </location>
</feature>
<dbReference type="EMBL" id="CAJVPI010000124">
    <property type="protein sequence ID" value="CAG8484844.1"/>
    <property type="molecule type" value="Genomic_DNA"/>
</dbReference>
<sequence>MSFQESAEAEISRLFRVYRTVHQMAHHRGYVVAEQELNPDMDYFRAKCVRNGKVSRDEMMFQVQKSDNPTEQLLVTFPNEKTVGVKYLKQICTKMVDQRVSRGIIVYQGTLTSAANKAIQSLNQGISDRGPDTFTYELDTFSESELLVNITEHQLVPHHTLLTDEEKKALLKRYRLKETQLPRIQITDPVARYYGLKRGQVVRIVRPSETAGRYVTYRLCL</sequence>
<dbReference type="GO" id="GO:0006366">
    <property type="term" value="P:transcription by RNA polymerase II"/>
    <property type="evidence" value="ECO:0007669"/>
    <property type="project" value="TreeGrafter"/>
</dbReference>
<dbReference type="GO" id="GO:0006362">
    <property type="term" value="P:transcription elongation by RNA polymerase I"/>
    <property type="evidence" value="ECO:0007669"/>
    <property type="project" value="TreeGrafter"/>
</dbReference>
<evidence type="ECO:0000256" key="1">
    <source>
        <dbReference type="ARBA" id="ARBA00004123"/>
    </source>
</evidence>
<keyword evidence="9" id="KW-1185">Reference proteome</keyword>
<dbReference type="OrthoDB" id="248779at2759"/>
<comment type="subcellular location">
    <subcellularLocation>
        <location evidence="1">Nucleus</location>
    </subcellularLocation>
</comment>
<dbReference type="SUPFAM" id="SSF55287">
    <property type="entry name" value="RPB5-like RNA polymerase subunit"/>
    <property type="match status" value="1"/>
</dbReference>
<evidence type="ECO:0000256" key="3">
    <source>
        <dbReference type="ARBA" id="ARBA00023163"/>
    </source>
</evidence>
<dbReference type="Proteomes" id="UP000789739">
    <property type="component" value="Unassembled WGS sequence"/>
</dbReference>
<dbReference type="PANTHER" id="PTHR10535">
    <property type="entry name" value="DNA-DIRECTED RNA POLYMERASES I, II, AND III SUBUNIT RPABC1"/>
    <property type="match status" value="1"/>
</dbReference>
<dbReference type="Pfam" id="PF01191">
    <property type="entry name" value="RNA_pol_Rpb5_C"/>
    <property type="match status" value="1"/>
</dbReference>
<dbReference type="Gene3D" id="3.40.1340.10">
    <property type="entry name" value="RNA polymerase, Rpb5, N-terminal domain"/>
    <property type="match status" value="1"/>
</dbReference>
<dbReference type="GO" id="GO:0005736">
    <property type="term" value="C:RNA polymerase I complex"/>
    <property type="evidence" value="ECO:0007669"/>
    <property type="project" value="TreeGrafter"/>
</dbReference>
<dbReference type="GO" id="GO:0005666">
    <property type="term" value="C:RNA polymerase III complex"/>
    <property type="evidence" value="ECO:0007669"/>
    <property type="project" value="TreeGrafter"/>
</dbReference>
<dbReference type="GO" id="GO:0042797">
    <property type="term" value="P:tRNA transcription by RNA polymerase III"/>
    <property type="evidence" value="ECO:0007669"/>
    <property type="project" value="TreeGrafter"/>
</dbReference>
<reference evidence="8" key="1">
    <citation type="submission" date="2021-06" db="EMBL/GenBank/DDBJ databases">
        <authorList>
            <person name="Kallberg Y."/>
            <person name="Tangrot J."/>
            <person name="Rosling A."/>
        </authorList>
    </citation>
    <scope>NUCLEOTIDE SEQUENCE</scope>
    <source>
        <strain evidence="8">BR232B</strain>
    </source>
</reference>
<dbReference type="NCBIfam" id="NF007129">
    <property type="entry name" value="PRK09570.1"/>
    <property type="match status" value="1"/>
</dbReference>
<dbReference type="GO" id="GO:0003899">
    <property type="term" value="F:DNA-directed RNA polymerase activity"/>
    <property type="evidence" value="ECO:0007669"/>
    <property type="project" value="InterPro"/>
</dbReference>
<evidence type="ECO:0000256" key="4">
    <source>
        <dbReference type="ARBA" id="ARBA00023242"/>
    </source>
</evidence>
<accession>A0A9N8WHR7</accession>
<dbReference type="SUPFAM" id="SSF53036">
    <property type="entry name" value="Eukaryotic RPB5 N-terminal domain"/>
    <property type="match status" value="1"/>
</dbReference>
<dbReference type="Pfam" id="PF03871">
    <property type="entry name" value="RNA_pol_Rpb5_N"/>
    <property type="match status" value="1"/>
</dbReference>
<protein>
    <recommendedName>
        <fullName evidence="2">DNA-directed RNA polymerases I, II, and III subunit RPABC1</fullName>
    </recommendedName>
</protein>
<feature type="domain" description="RNA polymerase Rpb5 N-terminal" evidence="7">
    <location>
        <begin position="8"/>
        <end position="95"/>
    </location>
</feature>
<evidence type="ECO:0000313" key="9">
    <source>
        <dbReference type="Proteomes" id="UP000789739"/>
    </source>
</evidence>
<dbReference type="FunFam" id="3.90.940.20:FF:000001">
    <property type="entry name" value="DNA-directed RNA polymerases I, II, and III subunit RPABC1"/>
    <property type="match status" value="1"/>
</dbReference>
<organism evidence="8 9">
    <name type="scientific">Paraglomus brasilianum</name>
    <dbReference type="NCBI Taxonomy" id="144538"/>
    <lineage>
        <taxon>Eukaryota</taxon>
        <taxon>Fungi</taxon>
        <taxon>Fungi incertae sedis</taxon>
        <taxon>Mucoromycota</taxon>
        <taxon>Glomeromycotina</taxon>
        <taxon>Glomeromycetes</taxon>
        <taxon>Paraglomerales</taxon>
        <taxon>Paraglomeraceae</taxon>
        <taxon>Paraglomus</taxon>
    </lineage>
</organism>
<dbReference type="AlphaFoldDB" id="A0A9N8WHR7"/>
<dbReference type="PANTHER" id="PTHR10535:SF0">
    <property type="entry name" value="DNA-DIRECTED RNA POLYMERASES I, II, AND III SUBUNIT RPABC1"/>
    <property type="match status" value="1"/>
</dbReference>
<dbReference type="InterPro" id="IPR036710">
    <property type="entry name" value="RNA_pol_Rpb5_N_sf"/>
</dbReference>
<dbReference type="GO" id="GO:0003677">
    <property type="term" value="F:DNA binding"/>
    <property type="evidence" value="ECO:0007669"/>
    <property type="project" value="InterPro"/>
</dbReference>
<dbReference type="HAMAP" id="MF_00025">
    <property type="entry name" value="RNApol_Rpo5_RPB5"/>
    <property type="match status" value="1"/>
</dbReference>
<evidence type="ECO:0000256" key="2">
    <source>
        <dbReference type="ARBA" id="ARBA00020809"/>
    </source>
</evidence>
<comment type="caution">
    <text evidence="8">The sequence shown here is derived from an EMBL/GenBank/DDBJ whole genome shotgun (WGS) entry which is preliminary data.</text>
</comment>
<dbReference type="InterPro" id="IPR000783">
    <property type="entry name" value="RNA_pol_subH/Rpb5_C"/>
</dbReference>
<evidence type="ECO:0000259" key="6">
    <source>
        <dbReference type="Pfam" id="PF01191"/>
    </source>
</evidence>
<dbReference type="Gene3D" id="3.90.940.20">
    <property type="entry name" value="RPB5-like RNA polymerase subunit"/>
    <property type="match status" value="1"/>
</dbReference>
<name>A0A9N8WHR7_9GLOM</name>
<dbReference type="InterPro" id="IPR014381">
    <property type="entry name" value="Arch_Rpo5/euc_Rpb5"/>
</dbReference>
<dbReference type="InterPro" id="IPR005571">
    <property type="entry name" value="RNA_pol_Rpb5_N"/>
</dbReference>